<dbReference type="CDD" id="cd04181">
    <property type="entry name" value="NTP_transferase"/>
    <property type="match status" value="1"/>
</dbReference>
<evidence type="ECO:0000313" key="5">
    <source>
        <dbReference type="Proteomes" id="UP000705867"/>
    </source>
</evidence>
<dbReference type="Proteomes" id="UP000705867">
    <property type="component" value="Unassembled WGS sequence"/>
</dbReference>
<reference evidence="4" key="2">
    <citation type="submission" date="2021-08" db="EMBL/GenBank/DDBJ databases">
        <authorList>
            <person name="Dalcin Martins P."/>
        </authorList>
    </citation>
    <scope>NUCLEOTIDE SEQUENCE</scope>
    <source>
        <strain evidence="4">MAG_39</strain>
    </source>
</reference>
<proteinExistence type="predicted"/>
<keyword evidence="1" id="KW-0808">Transferase</keyword>
<reference evidence="4" key="1">
    <citation type="journal article" date="2021" name="bioRxiv">
        <title>Unraveling nitrogen, sulfur and carbon metabolic pathways and microbial community transcriptional responses to substrate deprivation and toxicity stresses in a bioreactor mimicking anoxic brackish coastal sediment conditions.</title>
        <authorList>
            <person name="Martins P.D."/>
            <person name="Echeveste M.J."/>
            <person name="Arshad A."/>
            <person name="Kurth J."/>
            <person name="Ouboter H."/>
            <person name="Jetten M.S.M."/>
            <person name="Welte C.U."/>
        </authorList>
    </citation>
    <scope>NUCLEOTIDE SEQUENCE</scope>
    <source>
        <strain evidence="4">MAG_39</strain>
    </source>
</reference>
<evidence type="ECO:0000259" key="3">
    <source>
        <dbReference type="Pfam" id="PF00483"/>
    </source>
</evidence>
<dbReference type="SUPFAM" id="SSF53448">
    <property type="entry name" value="Nucleotide-diphospho-sugar transferases"/>
    <property type="match status" value="1"/>
</dbReference>
<dbReference type="PANTHER" id="PTHR43584">
    <property type="entry name" value="NUCLEOTIDYL TRANSFERASE"/>
    <property type="match status" value="1"/>
</dbReference>
<dbReference type="InterPro" id="IPR005835">
    <property type="entry name" value="NTP_transferase_dom"/>
</dbReference>
<accession>A0A953JFK5</accession>
<organism evidence="4 5">
    <name type="scientific">Candidatus Nitrobium versatile</name>
    <dbReference type="NCBI Taxonomy" id="2884831"/>
    <lineage>
        <taxon>Bacteria</taxon>
        <taxon>Pseudomonadati</taxon>
        <taxon>Nitrospirota</taxon>
        <taxon>Nitrospiria</taxon>
        <taxon>Nitrospirales</taxon>
        <taxon>Nitrospiraceae</taxon>
        <taxon>Candidatus Nitrobium</taxon>
    </lineage>
</organism>
<keyword evidence="2" id="KW-0548">Nucleotidyltransferase</keyword>
<comment type="caution">
    <text evidence="4">The sequence shown here is derived from an EMBL/GenBank/DDBJ whole genome shotgun (WGS) entry which is preliminary data.</text>
</comment>
<evidence type="ECO:0000313" key="4">
    <source>
        <dbReference type="EMBL" id="MBZ0156861.1"/>
    </source>
</evidence>
<sequence>MKALILAGGRGRRMEELSEDRNKCLISLRGKPLVEYSLEAASSIPRIGEIVLLVGYQAESIINHYGISFNGKRIRYRIQHERRGLVSAIETALPDLDGEDFFLFLGDEVILNGRYDEMIDTFYRENAFVVCGVLRQKDPEQIRKTYAIIQSESGIVYRLIEKPERAVNDIMGTGNCIFRNGILSYIPKVPLHHIRNEKELPDLIQCAIDDGRMVRSFFISEHYINVNTKTELESMERSWPEIPSPHRVCRA</sequence>
<dbReference type="Gene3D" id="3.90.550.10">
    <property type="entry name" value="Spore Coat Polysaccharide Biosynthesis Protein SpsA, Chain A"/>
    <property type="match status" value="1"/>
</dbReference>
<dbReference type="PANTHER" id="PTHR43584:SF8">
    <property type="entry name" value="N-ACETYLMURAMATE ALPHA-1-PHOSPHATE URIDYLYLTRANSFERASE"/>
    <property type="match status" value="1"/>
</dbReference>
<dbReference type="AlphaFoldDB" id="A0A953JFK5"/>
<feature type="domain" description="Nucleotidyl transferase" evidence="3">
    <location>
        <begin position="2"/>
        <end position="218"/>
    </location>
</feature>
<protein>
    <submittedName>
        <fullName evidence="4">Nucleotidyltransferase family protein</fullName>
    </submittedName>
</protein>
<dbReference type="InterPro" id="IPR029044">
    <property type="entry name" value="Nucleotide-diphossugar_trans"/>
</dbReference>
<dbReference type="Pfam" id="PF00483">
    <property type="entry name" value="NTP_transferase"/>
    <property type="match status" value="1"/>
</dbReference>
<dbReference type="GO" id="GO:0016779">
    <property type="term" value="F:nucleotidyltransferase activity"/>
    <property type="evidence" value="ECO:0007669"/>
    <property type="project" value="UniProtKB-KW"/>
</dbReference>
<dbReference type="InterPro" id="IPR050065">
    <property type="entry name" value="GlmU-like"/>
</dbReference>
<gene>
    <name evidence="4" type="ORF">K8I29_11720</name>
</gene>
<name>A0A953JFK5_9BACT</name>
<evidence type="ECO:0000256" key="2">
    <source>
        <dbReference type="ARBA" id="ARBA00022695"/>
    </source>
</evidence>
<evidence type="ECO:0000256" key="1">
    <source>
        <dbReference type="ARBA" id="ARBA00022679"/>
    </source>
</evidence>
<dbReference type="EMBL" id="JAIOIV010000094">
    <property type="protein sequence ID" value="MBZ0156861.1"/>
    <property type="molecule type" value="Genomic_DNA"/>
</dbReference>